<feature type="domain" description="GGDEF" evidence="4">
    <location>
        <begin position="187"/>
        <end position="325"/>
    </location>
</feature>
<dbReference type="Gene3D" id="3.30.70.270">
    <property type="match status" value="1"/>
</dbReference>
<dbReference type="NCBIfam" id="TIGR00254">
    <property type="entry name" value="GGDEF"/>
    <property type="match status" value="1"/>
</dbReference>
<evidence type="ECO:0000313" key="5">
    <source>
        <dbReference type="EMBL" id="KAF1694110.1"/>
    </source>
</evidence>
<gene>
    <name evidence="5" type="ORF">CSC65_10690</name>
</gene>
<sequence length="333" mass="36695">MSTRPLPATARPEPPHVLPESPDVYKTLLESTRAIPWKIDWASMRFAYIGPQIETLLGWEQDSWQTVDDWVARMHPDDRGTVVDFCVSQSRAGVDHEADYRALTRDGGYVWIRDVVHVVRDAAGEVDSLVGFMFDISQRKHDEEELLRLHRDLEQLSLTDSLTGISNRRSFDQCLEIEWNAARRSTQPLSLVVLDLDHFKQFNDAHGHLAGDECLQKIAGALRAIARRPRDIVARFGGEEFILLLPETGAAAAALLAQECVARIAALRIAHGGQGAGAFVTASLGLGTVAHVDAGATARDFLEAVDGCLYAAKRAGRNRIETLQGTATDRPQA</sequence>
<dbReference type="SMART" id="SM00086">
    <property type="entry name" value="PAC"/>
    <property type="match status" value="1"/>
</dbReference>
<dbReference type="InterPro" id="IPR000700">
    <property type="entry name" value="PAS-assoc_C"/>
</dbReference>
<evidence type="ECO:0000256" key="1">
    <source>
        <dbReference type="ARBA" id="ARBA00012528"/>
    </source>
</evidence>
<reference evidence="5 6" key="1">
    <citation type="submission" date="2017-10" db="EMBL/GenBank/DDBJ databases">
        <title>Whole genome sequencing of members of genus Pseudoxanthomonas.</title>
        <authorList>
            <person name="Kumar S."/>
            <person name="Bansal K."/>
            <person name="Kaur A."/>
            <person name="Patil P."/>
            <person name="Sharma S."/>
            <person name="Patil P.B."/>
        </authorList>
    </citation>
    <scope>NUCLEOTIDE SEQUENCE [LARGE SCALE GENOMIC DNA]</scope>
    <source>
        <strain evidence="5 6">DSM 17801</strain>
    </source>
</reference>
<evidence type="ECO:0000313" key="6">
    <source>
        <dbReference type="Proteomes" id="UP000788419"/>
    </source>
</evidence>
<name>A0ABQ6Z6P3_9GAMM</name>
<proteinExistence type="predicted"/>
<dbReference type="SMART" id="SM00267">
    <property type="entry name" value="GGDEF"/>
    <property type="match status" value="1"/>
</dbReference>
<dbReference type="NCBIfam" id="TIGR00229">
    <property type="entry name" value="sensory_box"/>
    <property type="match status" value="1"/>
</dbReference>
<dbReference type="Pfam" id="PF08447">
    <property type="entry name" value="PAS_3"/>
    <property type="match status" value="1"/>
</dbReference>
<evidence type="ECO:0000259" key="3">
    <source>
        <dbReference type="PROSITE" id="PS50113"/>
    </source>
</evidence>
<dbReference type="InterPro" id="IPR001610">
    <property type="entry name" value="PAC"/>
</dbReference>
<accession>A0ABQ6Z6P3</accession>
<keyword evidence="6" id="KW-1185">Reference proteome</keyword>
<dbReference type="InterPro" id="IPR043128">
    <property type="entry name" value="Rev_trsase/Diguanyl_cyclase"/>
</dbReference>
<dbReference type="CDD" id="cd01949">
    <property type="entry name" value="GGDEF"/>
    <property type="match status" value="1"/>
</dbReference>
<dbReference type="SUPFAM" id="SSF55073">
    <property type="entry name" value="Nucleotide cyclase"/>
    <property type="match status" value="1"/>
</dbReference>
<dbReference type="RefSeq" id="WP_162410580.1">
    <property type="nucleotide sequence ID" value="NZ_PDWN01000009.1"/>
</dbReference>
<evidence type="ECO:0000256" key="2">
    <source>
        <dbReference type="ARBA" id="ARBA00034247"/>
    </source>
</evidence>
<dbReference type="InterPro" id="IPR035965">
    <property type="entry name" value="PAS-like_dom_sf"/>
</dbReference>
<comment type="caution">
    <text evidence="5">The sequence shown here is derived from an EMBL/GenBank/DDBJ whole genome shotgun (WGS) entry which is preliminary data.</text>
</comment>
<dbReference type="Proteomes" id="UP000788419">
    <property type="component" value="Unassembled WGS sequence"/>
</dbReference>
<evidence type="ECO:0000259" key="4">
    <source>
        <dbReference type="PROSITE" id="PS50887"/>
    </source>
</evidence>
<dbReference type="InterPro" id="IPR000160">
    <property type="entry name" value="GGDEF_dom"/>
</dbReference>
<protein>
    <recommendedName>
        <fullName evidence="1">diguanylate cyclase</fullName>
        <ecNumber evidence="1">2.7.7.65</ecNumber>
    </recommendedName>
</protein>
<dbReference type="InterPro" id="IPR000014">
    <property type="entry name" value="PAS"/>
</dbReference>
<dbReference type="CDD" id="cd00130">
    <property type="entry name" value="PAS"/>
    <property type="match status" value="1"/>
</dbReference>
<dbReference type="EC" id="2.7.7.65" evidence="1"/>
<feature type="domain" description="PAC" evidence="3">
    <location>
        <begin position="96"/>
        <end position="148"/>
    </location>
</feature>
<dbReference type="PANTHER" id="PTHR45138">
    <property type="entry name" value="REGULATORY COMPONENTS OF SENSORY TRANSDUCTION SYSTEM"/>
    <property type="match status" value="1"/>
</dbReference>
<organism evidence="5 6">
    <name type="scientific">Pseudoxanthomonas daejeonensis</name>
    <dbReference type="NCBI Taxonomy" id="266062"/>
    <lineage>
        <taxon>Bacteria</taxon>
        <taxon>Pseudomonadati</taxon>
        <taxon>Pseudomonadota</taxon>
        <taxon>Gammaproteobacteria</taxon>
        <taxon>Lysobacterales</taxon>
        <taxon>Lysobacteraceae</taxon>
        <taxon>Pseudoxanthomonas</taxon>
    </lineage>
</organism>
<dbReference type="PANTHER" id="PTHR45138:SF9">
    <property type="entry name" value="DIGUANYLATE CYCLASE DGCM-RELATED"/>
    <property type="match status" value="1"/>
</dbReference>
<dbReference type="SUPFAM" id="SSF55785">
    <property type="entry name" value="PYP-like sensor domain (PAS domain)"/>
    <property type="match status" value="1"/>
</dbReference>
<dbReference type="InterPro" id="IPR050469">
    <property type="entry name" value="Diguanylate_Cyclase"/>
</dbReference>
<dbReference type="InterPro" id="IPR029787">
    <property type="entry name" value="Nucleotide_cyclase"/>
</dbReference>
<dbReference type="Pfam" id="PF00990">
    <property type="entry name" value="GGDEF"/>
    <property type="match status" value="1"/>
</dbReference>
<comment type="catalytic activity">
    <reaction evidence="2">
        <text>2 GTP = 3',3'-c-di-GMP + 2 diphosphate</text>
        <dbReference type="Rhea" id="RHEA:24898"/>
        <dbReference type="ChEBI" id="CHEBI:33019"/>
        <dbReference type="ChEBI" id="CHEBI:37565"/>
        <dbReference type="ChEBI" id="CHEBI:58805"/>
        <dbReference type="EC" id="2.7.7.65"/>
    </reaction>
</comment>
<dbReference type="PROSITE" id="PS50887">
    <property type="entry name" value="GGDEF"/>
    <property type="match status" value="1"/>
</dbReference>
<dbReference type="EMBL" id="PDWN01000009">
    <property type="protein sequence ID" value="KAF1694110.1"/>
    <property type="molecule type" value="Genomic_DNA"/>
</dbReference>
<dbReference type="PROSITE" id="PS50113">
    <property type="entry name" value="PAC"/>
    <property type="match status" value="1"/>
</dbReference>
<dbReference type="Gene3D" id="3.30.450.20">
    <property type="entry name" value="PAS domain"/>
    <property type="match status" value="1"/>
</dbReference>
<dbReference type="InterPro" id="IPR013655">
    <property type="entry name" value="PAS_fold_3"/>
</dbReference>